<name>A0A1E5VWH8_9POAL</name>
<dbReference type="AlphaFoldDB" id="A0A1E5VWH8"/>
<dbReference type="GO" id="GO:0016607">
    <property type="term" value="C:nuclear speck"/>
    <property type="evidence" value="ECO:0007669"/>
    <property type="project" value="TreeGrafter"/>
</dbReference>
<comment type="caution">
    <text evidence="3">The sequence shown here is derived from an EMBL/GenBank/DDBJ whole genome shotgun (WGS) entry which is preliminary data.</text>
</comment>
<dbReference type="Proteomes" id="UP000095767">
    <property type="component" value="Unassembled WGS sequence"/>
</dbReference>
<evidence type="ECO:0000256" key="1">
    <source>
        <dbReference type="SAM" id="MobiDB-lite"/>
    </source>
</evidence>
<feature type="compositionally biased region" description="Low complexity" evidence="1">
    <location>
        <begin position="239"/>
        <end position="257"/>
    </location>
</feature>
<evidence type="ECO:0000313" key="4">
    <source>
        <dbReference type="Proteomes" id="UP000095767"/>
    </source>
</evidence>
<reference evidence="3 4" key="1">
    <citation type="submission" date="2016-09" db="EMBL/GenBank/DDBJ databases">
        <title>The draft genome of Dichanthelium oligosanthes: A C3 panicoid grass species.</title>
        <authorList>
            <person name="Studer A.J."/>
            <person name="Schnable J.C."/>
            <person name="Brutnell T.P."/>
        </authorList>
    </citation>
    <scope>NUCLEOTIDE SEQUENCE [LARGE SCALE GENOMIC DNA]</scope>
    <source>
        <strain evidence="4">cv. Kellogg 1175</strain>
        <tissue evidence="3">Leaf</tissue>
    </source>
</reference>
<dbReference type="GO" id="GO:0051457">
    <property type="term" value="P:maintenance of protein location in nucleus"/>
    <property type="evidence" value="ECO:0007669"/>
    <property type="project" value="TreeGrafter"/>
</dbReference>
<gene>
    <name evidence="3" type="ORF">BAE44_0009535</name>
</gene>
<dbReference type="OrthoDB" id="1930763at2759"/>
<keyword evidence="4" id="KW-1185">Reference proteome</keyword>
<dbReference type="GO" id="GO:0005737">
    <property type="term" value="C:cytoplasm"/>
    <property type="evidence" value="ECO:0007669"/>
    <property type="project" value="TreeGrafter"/>
</dbReference>
<keyword evidence="2" id="KW-0472">Membrane</keyword>
<feature type="non-terminal residue" evidence="3">
    <location>
        <position position="1"/>
    </location>
</feature>
<keyword evidence="2" id="KW-0812">Transmembrane</keyword>
<dbReference type="STRING" id="888268.A0A1E5VWH8"/>
<protein>
    <submittedName>
        <fullName evidence="3">Uncharacterized protein</fullName>
    </submittedName>
</protein>
<evidence type="ECO:0000256" key="2">
    <source>
        <dbReference type="SAM" id="Phobius"/>
    </source>
</evidence>
<feature type="region of interest" description="Disordered" evidence="1">
    <location>
        <begin position="239"/>
        <end position="262"/>
    </location>
</feature>
<proteinExistence type="predicted"/>
<sequence>LKKFEKISGEQVLSVYLKALKLMDEVEDMFAWHFAGDNRCKAMKYLKPAQRKESHSVIFFTGLMTGCFAALFMATASWRTWNVGGSRLLFLFLYAVIRQEREVIAYCSMSIENEVLVCNAPYYFCYSSSSMEKVYTINSPLKKRKSQYELVDPRLLSLKYKFRNRLSRQEDDSATTESLGNDGIFMNKNSGTDMVSIPEELDSCEKTLSLLGGCIEVDSKNGIRGQSMRKMFEIRTSASSSSSNNFSSEAFSSSHSSGTRETDSWVMHDVEHDHSGLMLQPHDDLERMYSVLEQYDDLMKDELASGNVYGSGAYIMDEKLYSNGVDDFQILPTGQTGYHGEKKLTIDQEFEQYFSNLML</sequence>
<organism evidence="3 4">
    <name type="scientific">Dichanthelium oligosanthes</name>
    <dbReference type="NCBI Taxonomy" id="888268"/>
    <lineage>
        <taxon>Eukaryota</taxon>
        <taxon>Viridiplantae</taxon>
        <taxon>Streptophyta</taxon>
        <taxon>Embryophyta</taxon>
        <taxon>Tracheophyta</taxon>
        <taxon>Spermatophyta</taxon>
        <taxon>Magnoliopsida</taxon>
        <taxon>Liliopsida</taxon>
        <taxon>Poales</taxon>
        <taxon>Poaceae</taxon>
        <taxon>PACMAD clade</taxon>
        <taxon>Panicoideae</taxon>
        <taxon>Panicodae</taxon>
        <taxon>Paniceae</taxon>
        <taxon>Dichantheliinae</taxon>
        <taxon>Dichanthelium</taxon>
    </lineage>
</organism>
<evidence type="ECO:0000313" key="3">
    <source>
        <dbReference type="EMBL" id="OEL29447.1"/>
    </source>
</evidence>
<feature type="transmembrane region" description="Helical" evidence="2">
    <location>
        <begin position="57"/>
        <end position="74"/>
    </location>
</feature>
<dbReference type="PANTHER" id="PTHR37723:SF1">
    <property type="entry name" value="PROTEIN FAR-RED-ELONGATED HYPOCOTYL 1-LIKE"/>
    <property type="match status" value="1"/>
</dbReference>
<dbReference type="GO" id="GO:0009639">
    <property type="term" value="P:response to red or far red light"/>
    <property type="evidence" value="ECO:0007669"/>
    <property type="project" value="InterPro"/>
</dbReference>
<dbReference type="InterPro" id="IPR037766">
    <property type="entry name" value="FHY1"/>
</dbReference>
<dbReference type="EMBL" id="LWDX02027595">
    <property type="protein sequence ID" value="OEL29447.1"/>
    <property type="molecule type" value="Genomic_DNA"/>
</dbReference>
<accession>A0A1E5VWH8</accession>
<dbReference type="GO" id="GO:0061608">
    <property type="term" value="F:nuclear import signal receptor activity"/>
    <property type="evidence" value="ECO:0007669"/>
    <property type="project" value="TreeGrafter"/>
</dbReference>
<keyword evidence="2" id="KW-1133">Transmembrane helix</keyword>
<dbReference type="PANTHER" id="PTHR37723">
    <property type="entry name" value="PROTEIN FAR-RED ELONGATED HYPOCOTYL 1"/>
    <property type="match status" value="1"/>
</dbReference>